<protein>
    <recommendedName>
        <fullName evidence="3">Methyltransferase type 11 domain-containing protein</fullName>
    </recommendedName>
</protein>
<name>A0A1F5NYF5_9BACT</name>
<proteinExistence type="predicted"/>
<dbReference type="Gene3D" id="3.40.50.150">
    <property type="entry name" value="Vaccinia Virus protein VP39"/>
    <property type="match status" value="1"/>
</dbReference>
<evidence type="ECO:0000313" key="1">
    <source>
        <dbReference type="EMBL" id="OGE82651.1"/>
    </source>
</evidence>
<gene>
    <name evidence="1" type="ORF">A2846_03255</name>
</gene>
<dbReference type="Proteomes" id="UP000176339">
    <property type="component" value="Unassembled WGS sequence"/>
</dbReference>
<sequence length="164" mass="19070">MTKDHYSGVAGIYFWRILKKIGRIGELEKHQVLDFGCGSGRLKSLYPNVIGYDIDPRLSEVQDWRAVDFDTVVINEVFYEMTEPNIIGFLEELKRVKPQAAIVVGIGRRGLLNRVGAFLLKADAHDKYRIDPQKELEILSRYFRIEKKTAVFWLCDIFKLRFKS</sequence>
<accession>A0A1F5NYF5</accession>
<dbReference type="InterPro" id="IPR029063">
    <property type="entry name" value="SAM-dependent_MTases_sf"/>
</dbReference>
<comment type="caution">
    <text evidence="1">The sequence shown here is derived from an EMBL/GenBank/DDBJ whole genome shotgun (WGS) entry which is preliminary data.</text>
</comment>
<dbReference type="SUPFAM" id="SSF53335">
    <property type="entry name" value="S-adenosyl-L-methionine-dependent methyltransferases"/>
    <property type="match status" value="1"/>
</dbReference>
<dbReference type="AlphaFoldDB" id="A0A1F5NYF5"/>
<organism evidence="1 2">
    <name type="scientific">Candidatus Doudnabacteria bacterium RIFCSPHIGHO2_01_FULL_49_9</name>
    <dbReference type="NCBI Taxonomy" id="1817827"/>
    <lineage>
        <taxon>Bacteria</taxon>
        <taxon>Candidatus Doudnaibacteriota</taxon>
    </lineage>
</organism>
<evidence type="ECO:0000313" key="2">
    <source>
        <dbReference type="Proteomes" id="UP000176339"/>
    </source>
</evidence>
<reference evidence="1 2" key="1">
    <citation type="journal article" date="2016" name="Nat. Commun.">
        <title>Thousands of microbial genomes shed light on interconnected biogeochemical processes in an aquifer system.</title>
        <authorList>
            <person name="Anantharaman K."/>
            <person name="Brown C.T."/>
            <person name="Hug L.A."/>
            <person name="Sharon I."/>
            <person name="Castelle C.J."/>
            <person name="Probst A.J."/>
            <person name="Thomas B.C."/>
            <person name="Singh A."/>
            <person name="Wilkins M.J."/>
            <person name="Karaoz U."/>
            <person name="Brodie E.L."/>
            <person name="Williams K.H."/>
            <person name="Hubbard S.S."/>
            <person name="Banfield J.F."/>
        </authorList>
    </citation>
    <scope>NUCLEOTIDE SEQUENCE [LARGE SCALE GENOMIC DNA]</scope>
</reference>
<evidence type="ECO:0008006" key="3">
    <source>
        <dbReference type="Google" id="ProtNLM"/>
    </source>
</evidence>
<dbReference type="EMBL" id="MFEN01000066">
    <property type="protein sequence ID" value="OGE82651.1"/>
    <property type="molecule type" value="Genomic_DNA"/>
</dbReference>